<keyword evidence="2" id="KW-0520">NAD</keyword>
<reference evidence="5" key="1">
    <citation type="submission" date="2018-12" db="EMBL/GenBank/DDBJ databases">
        <title>Tengunoibacter tsumagoiensis gen. nov., sp. nov., Dictyobacter kobayashii sp. nov., D. alpinus sp. nov., and D. joshuensis sp. nov. and description of Dictyobacteraceae fam. nov. within the order Ktedonobacterales isolated from Tengu-no-mugimeshi.</title>
        <authorList>
            <person name="Wang C.M."/>
            <person name="Zheng Y."/>
            <person name="Sakai Y."/>
            <person name="Toyoda A."/>
            <person name="Minakuchi Y."/>
            <person name="Abe K."/>
            <person name="Yokota A."/>
            <person name="Yabe S."/>
        </authorList>
    </citation>
    <scope>NUCLEOTIDE SEQUENCE [LARGE SCALE GENOMIC DNA]</scope>
    <source>
        <strain evidence="5">S-27</strain>
    </source>
</reference>
<dbReference type="EMBL" id="BIFQ01000001">
    <property type="protein sequence ID" value="GCE04182.1"/>
    <property type="molecule type" value="Genomic_DNA"/>
</dbReference>
<dbReference type="AlphaFoldDB" id="A0A401ZBG6"/>
<evidence type="ECO:0000256" key="2">
    <source>
        <dbReference type="ARBA" id="ARBA00023027"/>
    </source>
</evidence>
<dbReference type="RefSeq" id="WP_126595362.1">
    <property type="nucleotide sequence ID" value="NZ_BIFQ01000001.1"/>
</dbReference>
<dbReference type="Pfam" id="PF02826">
    <property type="entry name" value="2-Hacid_dh_C"/>
    <property type="match status" value="1"/>
</dbReference>
<proteinExistence type="predicted"/>
<keyword evidence="1" id="KW-0560">Oxidoreductase</keyword>
<dbReference type="GO" id="GO:0016491">
    <property type="term" value="F:oxidoreductase activity"/>
    <property type="evidence" value="ECO:0007669"/>
    <property type="project" value="UniProtKB-KW"/>
</dbReference>
<dbReference type="SUPFAM" id="SSF52283">
    <property type="entry name" value="Formate/glycerate dehydrogenase catalytic domain-like"/>
    <property type="match status" value="1"/>
</dbReference>
<dbReference type="FunFam" id="3.40.50.720:FF:000363">
    <property type="entry name" value="D-isomer specific 2-hydroxyacid dehydrogenase"/>
    <property type="match status" value="1"/>
</dbReference>
<dbReference type="CDD" id="cd05300">
    <property type="entry name" value="2-Hacid_dh_1"/>
    <property type="match status" value="1"/>
</dbReference>
<dbReference type="PANTHER" id="PTHR43333:SF1">
    <property type="entry name" value="D-ISOMER SPECIFIC 2-HYDROXYACID DEHYDROGENASE NAD-BINDING DOMAIN-CONTAINING PROTEIN"/>
    <property type="match status" value="1"/>
</dbReference>
<comment type="caution">
    <text evidence="4">The sequence shown here is derived from an EMBL/GenBank/DDBJ whole genome shotgun (WGS) entry which is preliminary data.</text>
</comment>
<sequence>MTDYGKVISTFQFTTASQAILREAGKTDVLCIANREEFLERLKEAEILCSYWVPNNWRALAPNLRWLQASGAGVDGLRPSGILDEPDRVIVTTAVGIHASTIGEYVFGSMLMFNRTWPEMVRLQDRHVWPHSAGWYKLGGRELVDQTLGIVGLGSIGRRIAQLGHAFGMRVLATRRSVEPGMTDPDVDQLYPMDRLQEMLRHSDYVVLSVPLTPQTEKLIGEPELRAMPPHAYLVNVARGQIIDEKMLIRALKEGWIAGAGLDVTQEEPLPASSPLFSLPNVILTPHISGDSVHYDRRLTELFANNLRRYRAGEPMINRYDPARGY</sequence>
<evidence type="ECO:0000313" key="5">
    <source>
        <dbReference type="Proteomes" id="UP000287224"/>
    </source>
</evidence>
<name>A0A401ZBG6_9CHLR</name>
<dbReference type="OrthoDB" id="9792971at2"/>
<dbReference type="Proteomes" id="UP000287224">
    <property type="component" value="Unassembled WGS sequence"/>
</dbReference>
<evidence type="ECO:0000256" key="1">
    <source>
        <dbReference type="ARBA" id="ARBA00023002"/>
    </source>
</evidence>
<evidence type="ECO:0000313" key="4">
    <source>
        <dbReference type="EMBL" id="GCE04182.1"/>
    </source>
</evidence>
<dbReference type="InterPro" id="IPR006140">
    <property type="entry name" value="D-isomer_DH_NAD-bd"/>
</dbReference>
<dbReference type="InterPro" id="IPR036291">
    <property type="entry name" value="NAD(P)-bd_dom_sf"/>
</dbReference>
<organism evidence="4 5">
    <name type="scientific">Dictyobacter aurantiacus</name>
    <dbReference type="NCBI Taxonomy" id="1936993"/>
    <lineage>
        <taxon>Bacteria</taxon>
        <taxon>Bacillati</taxon>
        <taxon>Chloroflexota</taxon>
        <taxon>Ktedonobacteria</taxon>
        <taxon>Ktedonobacterales</taxon>
        <taxon>Dictyobacteraceae</taxon>
        <taxon>Dictyobacter</taxon>
    </lineage>
</organism>
<dbReference type="GO" id="GO:0051287">
    <property type="term" value="F:NAD binding"/>
    <property type="evidence" value="ECO:0007669"/>
    <property type="project" value="InterPro"/>
</dbReference>
<dbReference type="SUPFAM" id="SSF51735">
    <property type="entry name" value="NAD(P)-binding Rossmann-fold domains"/>
    <property type="match status" value="1"/>
</dbReference>
<accession>A0A401ZBG6</accession>
<protein>
    <submittedName>
        <fullName evidence="4">Hydroxyacid dehydrogenase</fullName>
    </submittedName>
</protein>
<evidence type="ECO:0000259" key="3">
    <source>
        <dbReference type="Pfam" id="PF02826"/>
    </source>
</evidence>
<feature type="domain" description="D-isomer specific 2-hydroxyacid dehydrogenase NAD-binding" evidence="3">
    <location>
        <begin position="108"/>
        <end position="289"/>
    </location>
</feature>
<keyword evidence="5" id="KW-1185">Reference proteome</keyword>
<dbReference type="PANTHER" id="PTHR43333">
    <property type="entry name" value="2-HACID_DH_C DOMAIN-CONTAINING PROTEIN"/>
    <property type="match status" value="1"/>
</dbReference>
<dbReference type="Gene3D" id="3.40.50.720">
    <property type="entry name" value="NAD(P)-binding Rossmann-like Domain"/>
    <property type="match status" value="2"/>
</dbReference>
<gene>
    <name evidence="4" type="ORF">KDAU_15110</name>
</gene>